<feature type="compositionally biased region" description="Polar residues" evidence="1">
    <location>
        <begin position="68"/>
        <end position="78"/>
    </location>
</feature>
<feature type="compositionally biased region" description="Low complexity" evidence="1">
    <location>
        <begin position="55"/>
        <end position="67"/>
    </location>
</feature>
<evidence type="ECO:0000313" key="3">
    <source>
        <dbReference type="Proteomes" id="UP000281406"/>
    </source>
</evidence>
<comment type="caution">
    <text evidence="2">The sequence shown here is derived from an EMBL/GenBank/DDBJ whole genome shotgun (WGS) entry which is preliminary data.</text>
</comment>
<feature type="compositionally biased region" description="Basic and acidic residues" evidence="1">
    <location>
        <begin position="93"/>
        <end position="102"/>
    </location>
</feature>
<evidence type="ECO:0000313" key="2">
    <source>
        <dbReference type="EMBL" id="ROL50612.1"/>
    </source>
</evidence>
<evidence type="ECO:0000256" key="1">
    <source>
        <dbReference type="SAM" id="MobiDB-lite"/>
    </source>
</evidence>
<name>A0A3N0YX46_ANAGA</name>
<sequence>MIKDGFTNHVMKIIVLGSTAGEEDANIADVIIIIEGTEILSGSRPFRTPLDHAPPSRSFSGPPTSSSETNSQALSSNLPAERKKSTNCTSAKLKLDKQHQCK</sequence>
<proteinExistence type="predicted"/>
<protein>
    <submittedName>
        <fullName evidence="2">Uncharacterized protein</fullName>
    </submittedName>
</protein>
<organism evidence="2 3">
    <name type="scientific">Anabarilius grahami</name>
    <name type="common">Kanglang fish</name>
    <name type="synonym">Barilius grahami</name>
    <dbReference type="NCBI Taxonomy" id="495550"/>
    <lineage>
        <taxon>Eukaryota</taxon>
        <taxon>Metazoa</taxon>
        <taxon>Chordata</taxon>
        <taxon>Craniata</taxon>
        <taxon>Vertebrata</taxon>
        <taxon>Euteleostomi</taxon>
        <taxon>Actinopterygii</taxon>
        <taxon>Neopterygii</taxon>
        <taxon>Teleostei</taxon>
        <taxon>Ostariophysi</taxon>
        <taxon>Cypriniformes</taxon>
        <taxon>Xenocyprididae</taxon>
        <taxon>Xenocypridinae</taxon>
        <taxon>Xenocypridinae incertae sedis</taxon>
        <taxon>Anabarilius</taxon>
    </lineage>
</organism>
<feature type="region of interest" description="Disordered" evidence="1">
    <location>
        <begin position="42"/>
        <end position="102"/>
    </location>
</feature>
<dbReference type="Proteomes" id="UP000281406">
    <property type="component" value="Unassembled WGS sequence"/>
</dbReference>
<dbReference type="EMBL" id="RJVU01019515">
    <property type="protein sequence ID" value="ROL50612.1"/>
    <property type="molecule type" value="Genomic_DNA"/>
</dbReference>
<reference evidence="2 3" key="1">
    <citation type="submission" date="2018-10" db="EMBL/GenBank/DDBJ databases">
        <title>Genome assembly for a Yunnan-Guizhou Plateau 3E fish, Anabarilius grahami (Regan), and its evolutionary and genetic applications.</title>
        <authorList>
            <person name="Jiang W."/>
        </authorList>
    </citation>
    <scope>NUCLEOTIDE SEQUENCE [LARGE SCALE GENOMIC DNA]</scope>
    <source>
        <strain evidence="2">AG-KIZ</strain>
        <tissue evidence="2">Muscle</tissue>
    </source>
</reference>
<dbReference type="AlphaFoldDB" id="A0A3N0YX46"/>
<keyword evidence="3" id="KW-1185">Reference proteome</keyword>
<gene>
    <name evidence="2" type="ORF">DPX16_23882</name>
</gene>
<accession>A0A3N0YX46</accession>